<sequence length="151" mass="16397">MGSTTTTDLRSGFDSGVFVVQPPTPVSNLSLSTGRRWRWWRRRGGEMVEVVAEMWWFRFGGFGWCLFCGGACGGGGGGDVVVEVVAEICGSGGDAGLWAGEEVRRLKAMSAWGRGEADVYGLQIFRKTNKLQSSNICARLRGADISGQKYF</sequence>
<evidence type="ECO:0000313" key="1">
    <source>
        <dbReference type="EMBL" id="OTG35964.1"/>
    </source>
</evidence>
<protein>
    <submittedName>
        <fullName evidence="1">Uncharacterized protein</fullName>
    </submittedName>
</protein>
<proteinExistence type="predicted"/>
<reference evidence="2" key="1">
    <citation type="journal article" date="2017" name="Nature">
        <title>The sunflower genome provides insights into oil metabolism, flowering and Asterid evolution.</title>
        <authorList>
            <person name="Badouin H."/>
            <person name="Gouzy J."/>
            <person name="Grassa C.J."/>
            <person name="Murat F."/>
            <person name="Staton S.E."/>
            <person name="Cottret L."/>
            <person name="Lelandais-Briere C."/>
            <person name="Owens G.L."/>
            <person name="Carrere S."/>
            <person name="Mayjonade B."/>
            <person name="Legrand L."/>
            <person name="Gill N."/>
            <person name="Kane N.C."/>
            <person name="Bowers J.E."/>
            <person name="Hubner S."/>
            <person name="Bellec A."/>
            <person name="Berard A."/>
            <person name="Berges H."/>
            <person name="Blanchet N."/>
            <person name="Boniface M.C."/>
            <person name="Brunel D."/>
            <person name="Catrice O."/>
            <person name="Chaidir N."/>
            <person name="Claudel C."/>
            <person name="Donnadieu C."/>
            <person name="Faraut T."/>
            <person name="Fievet G."/>
            <person name="Helmstetter N."/>
            <person name="King M."/>
            <person name="Knapp S.J."/>
            <person name="Lai Z."/>
            <person name="Le Paslier M.C."/>
            <person name="Lippi Y."/>
            <person name="Lorenzon L."/>
            <person name="Mandel J.R."/>
            <person name="Marage G."/>
            <person name="Marchand G."/>
            <person name="Marquand E."/>
            <person name="Bret-Mestries E."/>
            <person name="Morien E."/>
            <person name="Nambeesan S."/>
            <person name="Nguyen T."/>
            <person name="Pegot-Espagnet P."/>
            <person name="Pouilly N."/>
            <person name="Raftis F."/>
            <person name="Sallet E."/>
            <person name="Schiex T."/>
            <person name="Thomas J."/>
            <person name="Vandecasteele C."/>
            <person name="Vares D."/>
            <person name="Vear F."/>
            <person name="Vautrin S."/>
            <person name="Crespi M."/>
            <person name="Mangin B."/>
            <person name="Burke J.M."/>
            <person name="Salse J."/>
            <person name="Munos S."/>
            <person name="Vincourt P."/>
            <person name="Rieseberg L.H."/>
            <person name="Langlade N.B."/>
        </authorList>
    </citation>
    <scope>NUCLEOTIDE SEQUENCE [LARGE SCALE GENOMIC DNA]</scope>
    <source>
        <strain evidence="2">cv. SF193</strain>
    </source>
</reference>
<name>A0A251VKI4_HELAN</name>
<dbReference type="InParanoid" id="A0A251VKI4"/>
<accession>A0A251VKI4</accession>
<evidence type="ECO:0000313" key="2">
    <source>
        <dbReference type="Proteomes" id="UP000215914"/>
    </source>
</evidence>
<dbReference type="EMBL" id="CM007890">
    <property type="protein sequence ID" value="OTG35964.1"/>
    <property type="molecule type" value="Genomic_DNA"/>
</dbReference>
<organism evidence="1 2">
    <name type="scientific">Helianthus annuus</name>
    <name type="common">Common sunflower</name>
    <dbReference type="NCBI Taxonomy" id="4232"/>
    <lineage>
        <taxon>Eukaryota</taxon>
        <taxon>Viridiplantae</taxon>
        <taxon>Streptophyta</taxon>
        <taxon>Embryophyta</taxon>
        <taxon>Tracheophyta</taxon>
        <taxon>Spermatophyta</taxon>
        <taxon>Magnoliopsida</taxon>
        <taxon>eudicotyledons</taxon>
        <taxon>Gunneridae</taxon>
        <taxon>Pentapetalae</taxon>
        <taxon>asterids</taxon>
        <taxon>campanulids</taxon>
        <taxon>Asterales</taxon>
        <taxon>Asteraceae</taxon>
        <taxon>Asteroideae</taxon>
        <taxon>Heliantheae alliance</taxon>
        <taxon>Heliantheae</taxon>
        <taxon>Helianthus</taxon>
    </lineage>
</organism>
<keyword evidence="2" id="KW-1185">Reference proteome</keyword>
<dbReference type="AlphaFoldDB" id="A0A251VKI4"/>
<dbReference type="Proteomes" id="UP000215914">
    <property type="component" value="Chromosome 1"/>
</dbReference>
<gene>
    <name evidence="1" type="ORF">HannXRQ_Chr01g0002421</name>
</gene>